<organism evidence="2 3">
    <name type="scientific">Flagellimonas lutaonensis</name>
    <dbReference type="NCBI Taxonomy" id="516051"/>
    <lineage>
        <taxon>Bacteria</taxon>
        <taxon>Pseudomonadati</taxon>
        <taxon>Bacteroidota</taxon>
        <taxon>Flavobacteriia</taxon>
        <taxon>Flavobacteriales</taxon>
        <taxon>Flavobacteriaceae</taxon>
        <taxon>Flagellimonas</taxon>
    </lineage>
</organism>
<dbReference type="OrthoDB" id="1446080at2"/>
<keyword evidence="1" id="KW-0732">Signal</keyword>
<name>A0A0D5YTG2_9FLAO</name>
<evidence type="ECO:0000313" key="2">
    <source>
        <dbReference type="EMBL" id="AKA35156.1"/>
    </source>
</evidence>
<dbReference type="HOGENOM" id="CLU_2807764_0_0_10"/>
<dbReference type="Proteomes" id="UP000032726">
    <property type="component" value="Chromosome"/>
</dbReference>
<dbReference type="EMBL" id="CP011071">
    <property type="protein sequence ID" value="AKA35156.1"/>
    <property type="molecule type" value="Genomic_DNA"/>
</dbReference>
<dbReference type="AlphaFoldDB" id="A0A0D5YTG2"/>
<evidence type="ECO:0000256" key="1">
    <source>
        <dbReference type="SAM" id="SignalP"/>
    </source>
</evidence>
<proteinExistence type="predicted"/>
<dbReference type="RefSeq" id="WP_045801838.1">
    <property type="nucleotide sequence ID" value="NZ_CP011071.1"/>
</dbReference>
<sequence>MKTQIFITTFLLVFATGLVHAQTRSTKGTKVILVVDKANKVTNMELFSDKMGNFDSKAFQKRHPNAK</sequence>
<evidence type="ECO:0000313" key="3">
    <source>
        <dbReference type="Proteomes" id="UP000032726"/>
    </source>
</evidence>
<accession>A0A0D5YTG2</accession>
<dbReference type="KEGG" id="mlt:VC82_1537"/>
<gene>
    <name evidence="2" type="ORF">VC82_1537</name>
</gene>
<protein>
    <submittedName>
        <fullName evidence="2">Uncharacterized protein</fullName>
    </submittedName>
</protein>
<dbReference type="STRING" id="516051.VC82_1537"/>
<reference evidence="2 3" key="1">
    <citation type="submission" date="2015-03" db="EMBL/GenBank/DDBJ databases">
        <title>Complete genome sequence of Muricauda lutaonensis CC-HSB-11T, isolated from a coastal hot spring.</title>
        <authorList>
            <person name="Kim K.M."/>
        </authorList>
    </citation>
    <scope>NUCLEOTIDE SEQUENCE [LARGE SCALE GENOMIC DNA]</scope>
    <source>
        <strain evidence="2 3">CC-HSB-11</strain>
    </source>
</reference>
<keyword evidence="3" id="KW-1185">Reference proteome</keyword>
<feature type="chain" id="PRO_5002299936" evidence="1">
    <location>
        <begin position="22"/>
        <end position="67"/>
    </location>
</feature>
<feature type="signal peptide" evidence="1">
    <location>
        <begin position="1"/>
        <end position="21"/>
    </location>
</feature>